<dbReference type="OMA" id="WVNDNRT"/>
<keyword evidence="8" id="KW-1185">Reference proteome</keyword>
<dbReference type="HOGENOM" id="CLU_032017_3_1_1"/>
<dbReference type="SUPFAM" id="SSF82185">
    <property type="entry name" value="Histone H3 K4-specific methyltransferase SET7/9 N-terminal domain"/>
    <property type="match status" value="2"/>
</dbReference>
<dbReference type="GeneID" id="8238071"/>
<reference evidence="6" key="2">
    <citation type="submission" date="2007-04" db="EMBL/GenBank/DDBJ databases">
        <title>The genome of the human body louse.</title>
        <authorList>
            <consortium name="The Human Body Louse Genome Consortium"/>
            <person name="Kirkness E."/>
            <person name="Walenz B."/>
            <person name="Hass B."/>
            <person name="Bruggner R."/>
            <person name="Strausberg R."/>
        </authorList>
    </citation>
    <scope>NUCLEOTIDE SEQUENCE</scope>
    <source>
        <strain evidence="6">USDA</strain>
    </source>
</reference>
<evidence type="ECO:0000256" key="5">
    <source>
        <dbReference type="ARBA" id="ARBA00045851"/>
    </source>
</evidence>
<evidence type="ECO:0000256" key="4">
    <source>
        <dbReference type="ARBA" id="ARBA00039854"/>
    </source>
</evidence>
<evidence type="ECO:0000313" key="7">
    <source>
        <dbReference type="EnsemblMetazoa" id="PHUM098310-PA"/>
    </source>
</evidence>
<comment type="function">
    <text evidence="5">Assembles a suppression complex (suppresome) by tethering SIRT1 and MDM2 to regulate composite modifications of p53/TP53. Confers both deacetylation-mediated functional inactivation, by SIRT1, and ubiquitination-dependent degradation, by MDM2, of p53/TP53, promoting a proliferative and cell survival behaviors. May play a role in the regulation of spermatogenesis.</text>
</comment>
<dbReference type="InParanoid" id="E0VCV8"/>
<name>E0VCV8_PEDHC</name>
<dbReference type="OrthoDB" id="270720at2759"/>
<dbReference type="VEuPathDB" id="VectorBase:PHUM098310"/>
<dbReference type="GO" id="GO:0001669">
    <property type="term" value="C:acrosomal vesicle"/>
    <property type="evidence" value="ECO:0007669"/>
    <property type="project" value="UniProtKB-SubCell"/>
</dbReference>
<keyword evidence="3" id="KW-0968">Cytoplasmic vesicle</keyword>
<keyword evidence="2" id="KW-0677">Repeat</keyword>
<organism>
    <name type="scientific">Pediculus humanus subsp. corporis</name>
    <name type="common">Body louse</name>
    <dbReference type="NCBI Taxonomy" id="121224"/>
    <lineage>
        <taxon>Eukaryota</taxon>
        <taxon>Metazoa</taxon>
        <taxon>Ecdysozoa</taxon>
        <taxon>Arthropoda</taxon>
        <taxon>Hexapoda</taxon>
        <taxon>Insecta</taxon>
        <taxon>Pterygota</taxon>
        <taxon>Neoptera</taxon>
        <taxon>Paraneoptera</taxon>
        <taxon>Psocodea</taxon>
        <taxon>Troctomorpha</taxon>
        <taxon>Phthiraptera</taxon>
        <taxon>Anoplura</taxon>
        <taxon>Pediculidae</taxon>
        <taxon>Pediculus</taxon>
    </lineage>
</organism>
<gene>
    <name evidence="7" type="primary">8238071</name>
    <name evidence="6" type="ORF">Phum_PHUM098310</name>
</gene>
<dbReference type="Gene3D" id="2.20.110.10">
    <property type="entry name" value="Histone H3 K4-specific methyltransferase SET7/9 N-terminal domain"/>
    <property type="match status" value="2"/>
</dbReference>
<dbReference type="EMBL" id="AAZO01001176">
    <property type="status" value="NOT_ANNOTATED_CDS"/>
    <property type="molecule type" value="Genomic_DNA"/>
</dbReference>
<evidence type="ECO:0000256" key="2">
    <source>
        <dbReference type="ARBA" id="ARBA00022737"/>
    </source>
</evidence>
<dbReference type="eggNOG" id="KOG0231">
    <property type="taxonomic scope" value="Eukaryota"/>
</dbReference>
<dbReference type="Proteomes" id="UP000009046">
    <property type="component" value="Unassembled WGS sequence"/>
</dbReference>
<evidence type="ECO:0000256" key="3">
    <source>
        <dbReference type="ARBA" id="ARBA00023329"/>
    </source>
</evidence>
<reference evidence="6" key="1">
    <citation type="submission" date="2007-04" db="EMBL/GenBank/DDBJ databases">
        <title>Annotation of Pediculus humanus corporis strain USDA.</title>
        <authorList>
            <person name="Kirkness E."/>
            <person name="Hannick L."/>
            <person name="Hass B."/>
            <person name="Bruggner R."/>
            <person name="Lawson D."/>
            <person name="Bidwell S."/>
            <person name="Joardar V."/>
            <person name="Caler E."/>
            <person name="Walenz B."/>
            <person name="Inman J."/>
            <person name="Schobel S."/>
            <person name="Galinsky K."/>
            <person name="Amedeo P."/>
            <person name="Strausberg R."/>
        </authorList>
    </citation>
    <scope>NUCLEOTIDE SEQUENCE</scope>
    <source>
        <strain evidence="6">USDA</strain>
    </source>
</reference>
<dbReference type="PANTHER" id="PTHR46511:SF1">
    <property type="entry name" value="MORN REPEAT-CONTAINING PROTEIN 3"/>
    <property type="match status" value="1"/>
</dbReference>
<accession>E0VCV8</accession>
<dbReference type="CTD" id="8238071"/>
<dbReference type="Pfam" id="PF02493">
    <property type="entry name" value="MORN"/>
    <property type="match status" value="6"/>
</dbReference>
<dbReference type="SMART" id="SM00698">
    <property type="entry name" value="MORN"/>
    <property type="match status" value="4"/>
</dbReference>
<dbReference type="STRING" id="121224.E0VCV8"/>
<protein>
    <recommendedName>
        <fullName evidence="4">MORN repeat-containing protein 3</fullName>
    </recommendedName>
</protein>
<dbReference type="AlphaFoldDB" id="E0VCV8"/>
<evidence type="ECO:0000313" key="6">
    <source>
        <dbReference type="EMBL" id="EEB11214.1"/>
    </source>
</evidence>
<evidence type="ECO:0000256" key="1">
    <source>
        <dbReference type="ARBA" id="ARBA00004218"/>
    </source>
</evidence>
<comment type="subcellular location">
    <subcellularLocation>
        <location evidence="1">Cytoplasmic vesicle</location>
        <location evidence="1">Secretory vesicle</location>
        <location evidence="1">Acrosome</location>
    </subcellularLocation>
</comment>
<sequence length="250" mass="29826">MPFLHCSKKIITRSQLIEEKSSRNGWRCKIFRPTGGYYKGNWKRNKHCGKGVQFLPSGFQYEGDWINNNKHGFGVLSKYNSYDKIFNLVYIGDYQKNQKHGRGIHHYDDGTLYEGEFKYNKRHGFGKCWYGDGSYYEGYWRRDLQDDYGFFVEEWSQGKKDGYGEYYHLSTGQKQTGYWENNICITSLMEDIKYRQSVIYPTPYFIPKCELYSKVPVLLSLQRAYEIIEDHHKNCIYHTTCHKDKLECIR</sequence>
<dbReference type="InterPro" id="IPR003409">
    <property type="entry name" value="MORN"/>
</dbReference>
<dbReference type="PANTHER" id="PTHR46511">
    <property type="entry name" value="MORN REPEAT-CONTAINING PROTEIN 3"/>
    <property type="match status" value="1"/>
</dbReference>
<evidence type="ECO:0000313" key="8">
    <source>
        <dbReference type="Proteomes" id="UP000009046"/>
    </source>
</evidence>
<proteinExistence type="predicted"/>
<dbReference type="RefSeq" id="XP_002423952.1">
    <property type="nucleotide sequence ID" value="XM_002423907.1"/>
</dbReference>
<reference evidence="7" key="3">
    <citation type="submission" date="2021-02" db="UniProtKB">
        <authorList>
            <consortium name="EnsemblMetazoa"/>
        </authorList>
    </citation>
    <scope>IDENTIFICATION</scope>
    <source>
        <strain evidence="7">USDA</strain>
    </source>
</reference>
<dbReference type="KEGG" id="phu:Phum_PHUM098310"/>
<dbReference type="EMBL" id="DS235065">
    <property type="protein sequence ID" value="EEB11214.1"/>
    <property type="molecule type" value="Genomic_DNA"/>
</dbReference>
<dbReference type="EnsemblMetazoa" id="PHUM098310-RA">
    <property type="protein sequence ID" value="PHUM098310-PA"/>
    <property type="gene ID" value="PHUM098310"/>
</dbReference>
<dbReference type="InterPro" id="IPR052472">
    <property type="entry name" value="MORN3"/>
</dbReference>